<accession>A0AA42IN90</accession>
<gene>
    <name evidence="1" type="ORF">N5D41_13255</name>
</gene>
<sequence length="185" mass="19919">MARRIAYTGAAVITVDEVAAQCRVEAGDLQADLVEQVIIPGVTTQAEAKTGSAIRPAEYVEEWPESYGSGHALDVGQATEVVSIGRVESDGSVTDLLPLPAHRLEKGQRESFLHFPQGRPSGRLVIRYKAGVDLAAYPGVKSWLLMAAATAHEFRETLVVGTILAELPSHFTDSLLAEIEVPPRF</sequence>
<comment type="caution">
    <text evidence="1">The sequence shown here is derived from an EMBL/GenBank/DDBJ whole genome shotgun (WGS) entry which is preliminary data.</text>
</comment>
<dbReference type="AlphaFoldDB" id="A0AA42IN90"/>
<dbReference type="RefSeq" id="WP_279837003.1">
    <property type="nucleotide sequence ID" value="NZ_JAOCDH010000014.1"/>
</dbReference>
<protein>
    <submittedName>
        <fullName evidence="1">Uncharacterized protein</fullName>
    </submittedName>
</protein>
<evidence type="ECO:0000313" key="1">
    <source>
        <dbReference type="EMBL" id="MDH0702448.1"/>
    </source>
</evidence>
<dbReference type="Proteomes" id="UP001161137">
    <property type="component" value="Unassembled WGS sequence"/>
</dbReference>
<proteinExistence type="predicted"/>
<reference evidence="1" key="1">
    <citation type="submission" date="2022-09" db="EMBL/GenBank/DDBJ databases">
        <title>Intensive care unit water sources are persistently colonized with multi-drug resistant bacteria and are the site of extensive horizontal gene transfer of antibiotic resistance genes.</title>
        <authorList>
            <person name="Diorio-Toth L."/>
        </authorList>
    </citation>
    <scope>NUCLEOTIDE SEQUENCE</scope>
    <source>
        <strain evidence="1">GD03863</strain>
    </source>
</reference>
<evidence type="ECO:0000313" key="2">
    <source>
        <dbReference type="Proteomes" id="UP001161137"/>
    </source>
</evidence>
<name>A0AA42IN90_9GAMM</name>
<dbReference type="EMBL" id="JAOCDH010000014">
    <property type="protein sequence ID" value="MDH0702448.1"/>
    <property type="molecule type" value="Genomic_DNA"/>
</dbReference>
<organism evidence="1 2">
    <name type="scientific">Ectopseudomonas toyotomiensis</name>
    <dbReference type="NCBI Taxonomy" id="554344"/>
    <lineage>
        <taxon>Bacteria</taxon>
        <taxon>Pseudomonadati</taxon>
        <taxon>Pseudomonadota</taxon>
        <taxon>Gammaproteobacteria</taxon>
        <taxon>Pseudomonadales</taxon>
        <taxon>Pseudomonadaceae</taxon>
        <taxon>Ectopseudomonas</taxon>
    </lineage>
</organism>